<proteinExistence type="predicted"/>
<name>A0A4Y8Q2B5_9BACL</name>
<evidence type="ECO:0000313" key="2">
    <source>
        <dbReference type="Proteomes" id="UP000298246"/>
    </source>
</evidence>
<gene>
    <name evidence="1" type="ORF">B5M42_12070</name>
</gene>
<organism evidence="1 2">
    <name type="scientific">Paenibacillus athensensis</name>
    <dbReference type="NCBI Taxonomy" id="1967502"/>
    <lineage>
        <taxon>Bacteria</taxon>
        <taxon>Bacillati</taxon>
        <taxon>Bacillota</taxon>
        <taxon>Bacilli</taxon>
        <taxon>Bacillales</taxon>
        <taxon>Paenibacillaceae</taxon>
        <taxon>Paenibacillus</taxon>
    </lineage>
</organism>
<reference evidence="1 2" key="1">
    <citation type="submission" date="2017-03" db="EMBL/GenBank/DDBJ databases">
        <title>Isolation of Levoglucosan Utilizing Bacteria.</title>
        <authorList>
            <person name="Arya A.S."/>
        </authorList>
    </citation>
    <scope>NUCLEOTIDE SEQUENCE [LARGE SCALE GENOMIC DNA]</scope>
    <source>
        <strain evidence="1 2">MEC069</strain>
    </source>
</reference>
<accession>A0A4Y8Q2B5</accession>
<evidence type="ECO:0000313" key="1">
    <source>
        <dbReference type="EMBL" id="TFE87556.1"/>
    </source>
</evidence>
<dbReference type="Proteomes" id="UP000298246">
    <property type="component" value="Unassembled WGS sequence"/>
</dbReference>
<sequence>MRVHIQVSIGGEPVKTDTIVIEEQKLGELTDEEIESAIEINIRSWVDRHVQVEWEVEEDE</sequence>
<dbReference type="OrthoDB" id="2649859at2"/>
<comment type="caution">
    <text evidence="1">The sequence shown here is derived from an EMBL/GenBank/DDBJ whole genome shotgun (WGS) entry which is preliminary data.</text>
</comment>
<dbReference type="RefSeq" id="WP_134753111.1">
    <property type="nucleotide sequence ID" value="NZ_MYFO02000010.1"/>
</dbReference>
<protein>
    <submittedName>
        <fullName evidence="1">Uncharacterized protein</fullName>
    </submittedName>
</protein>
<dbReference type="AlphaFoldDB" id="A0A4Y8Q2B5"/>
<keyword evidence="2" id="KW-1185">Reference proteome</keyword>
<dbReference type="EMBL" id="MYFO01000013">
    <property type="protein sequence ID" value="TFE87556.1"/>
    <property type="molecule type" value="Genomic_DNA"/>
</dbReference>